<dbReference type="RefSeq" id="WP_168066480.1">
    <property type="nucleotide sequence ID" value="NZ_CP108085.1"/>
</dbReference>
<evidence type="ECO:0000313" key="1">
    <source>
        <dbReference type="EMBL" id="WUP72507.1"/>
    </source>
</evidence>
<keyword evidence="2" id="KW-1185">Reference proteome</keyword>
<reference evidence="1" key="1">
    <citation type="submission" date="2022-10" db="EMBL/GenBank/DDBJ databases">
        <title>The complete genomes of actinobacterial strains from the NBC collection.</title>
        <authorList>
            <person name="Joergensen T.S."/>
            <person name="Alvarez Arevalo M."/>
            <person name="Sterndorff E.B."/>
            <person name="Faurdal D."/>
            <person name="Vuksanovic O."/>
            <person name="Mourched A.-S."/>
            <person name="Charusanti P."/>
            <person name="Shaw S."/>
            <person name="Blin K."/>
            <person name="Weber T."/>
        </authorList>
    </citation>
    <scope>NUCLEOTIDE SEQUENCE</scope>
    <source>
        <strain evidence="1">NBC_00254</strain>
    </source>
</reference>
<protein>
    <submittedName>
        <fullName evidence="1">Uncharacterized protein</fullName>
    </submittedName>
</protein>
<accession>A0ABZ1SJ49</accession>
<dbReference type="EMBL" id="CP108085">
    <property type="protein sequence ID" value="WUP72507.1"/>
    <property type="molecule type" value="Genomic_DNA"/>
</dbReference>
<sequence length="55" mass="5575">MGGGEKLSCGVSRQVLEYVPPPVTAGLLRATTDGRAARLLAGLSPAVRAQIALAD</sequence>
<name>A0ABZ1SJ49_9ACTN</name>
<proteinExistence type="predicted"/>
<gene>
    <name evidence="1" type="ORF">OG913_24130</name>
</gene>
<evidence type="ECO:0000313" key="2">
    <source>
        <dbReference type="Proteomes" id="UP001432011"/>
    </source>
</evidence>
<organism evidence="1 2">
    <name type="scientific">Microbispora hainanensis</name>
    <dbReference type="NCBI Taxonomy" id="568844"/>
    <lineage>
        <taxon>Bacteria</taxon>
        <taxon>Bacillati</taxon>
        <taxon>Actinomycetota</taxon>
        <taxon>Actinomycetes</taxon>
        <taxon>Streptosporangiales</taxon>
        <taxon>Streptosporangiaceae</taxon>
        <taxon>Microbispora</taxon>
    </lineage>
</organism>
<dbReference type="Proteomes" id="UP001432011">
    <property type="component" value="Chromosome"/>
</dbReference>